<evidence type="ECO:0000256" key="1">
    <source>
        <dbReference type="ARBA" id="ARBA00022490"/>
    </source>
</evidence>
<keyword evidence="5 6" id="KW-0949">S-adenosyl-L-methionine</keyword>
<dbReference type="Proteomes" id="UP000886786">
    <property type="component" value="Unassembled WGS sequence"/>
</dbReference>
<dbReference type="InterPro" id="IPR029063">
    <property type="entry name" value="SAM-dependent_MTases_sf"/>
</dbReference>
<reference evidence="7" key="2">
    <citation type="journal article" date="2021" name="PeerJ">
        <title>Extensive microbial diversity within the chicken gut microbiome revealed by metagenomics and culture.</title>
        <authorList>
            <person name="Gilroy R."/>
            <person name="Ravi A."/>
            <person name="Getino M."/>
            <person name="Pursley I."/>
            <person name="Horton D.L."/>
            <person name="Alikhan N.F."/>
            <person name="Baker D."/>
            <person name="Gharbi K."/>
            <person name="Hall N."/>
            <person name="Watson M."/>
            <person name="Adriaenssens E.M."/>
            <person name="Foster-Nyarko E."/>
            <person name="Jarju S."/>
            <person name="Secka A."/>
            <person name="Antonio M."/>
            <person name="Oren A."/>
            <person name="Chaudhuri R.R."/>
            <person name="La Ragione R."/>
            <person name="Hildebrand F."/>
            <person name="Pallen M.J."/>
        </authorList>
    </citation>
    <scope>NUCLEOTIDE SEQUENCE</scope>
    <source>
        <strain evidence="7">CHK147-3167</strain>
    </source>
</reference>
<evidence type="ECO:0000256" key="5">
    <source>
        <dbReference type="ARBA" id="ARBA00022691"/>
    </source>
</evidence>
<dbReference type="EMBL" id="DVFV01000044">
    <property type="protein sequence ID" value="HIQ90472.1"/>
    <property type="molecule type" value="Genomic_DNA"/>
</dbReference>
<reference evidence="7" key="1">
    <citation type="submission" date="2020-10" db="EMBL/GenBank/DDBJ databases">
        <authorList>
            <person name="Gilroy R."/>
        </authorList>
    </citation>
    <scope>NUCLEOTIDE SEQUENCE</scope>
    <source>
        <strain evidence="7">CHK147-3167</strain>
    </source>
</reference>
<feature type="binding site" evidence="6">
    <location>
        <position position="145"/>
    </location>
    <ligand>
        <name>S-adenosyl-L-methionine</name>
        <dbReference type="ChEBI" id="CHEBI:59789"/>
    </ligand>
</feature>
<keyword evidence="2 6" id="KW-0698">rRNA processing</keyword>
<evidence type="ECO:0000313" key="8">
    <source>
        <dbReference type="Proteomes" id="UP000886786"/>
    </source>
</evidence>
<dbReference type="SUPFAM" id="SSF53335">
    <property type="entry name" value="S-adenosyl-L-methionine-dependent methyltransferases"/>
    <property type="match status" value="1"/>
</dbReference>
<accession>A0A9D0ZQN6</accession>
<keyword evidence="4 6" id="KW-0808">Transferase</keyword>
<dbReference type="InterPro" id="IPR003682">
    <property type="entry name" value="rRNA_ssu_MeTfrase_G"/>
</dbReference>
<dbReference type="PANTHER" id="PTHR31760:SF0">
    <property type="entry name" value="S-ADENOSYL-L-METHIONINE-DEPENDENT METHYLTRANSFERASES SUPERFAMILY PROTEIN"/>
    <property type="match status" value="1"/>
</dbReference>
<dbReference type="HAMAP" id="MF_00074">
    <property type="entry name" value="16SrRNA_methyltr_G"/>
    <property type="match status" value="1"/>
</dbReference>
<dbReference type="GO" id="GO:0005829">
    <property type="term" value="C:cytosol"/>
    <property type="evidence" value="ECO:0007669"/>
    <property type="project" value="TreeGrafter"/>
</dbReference>
<dbReference type="PIRSF" id="PIRSF003078">
    <property type="entry name" value="GidB"/>
    <property type="match status" value="1"/>
</dbReference>
<proteinExistence type="inferred from homology"/>
<dbReference type="NCBIfam" id="TIGR00138">
    <property type="entry name" value="rsmG_gidB"/>
    <property type="match status" value="1"/>
</dbReference>
<protein>
    <recommendedName>
        <fullName evidence="6">Ribosomal RNA small subunit methyltransferase G</fullName>
        <ecNumber evidence="6">2.1.1.-</ecNumber>
    </recommendedName>
    <alternativeName>
        <fullName evidence="6">16S rRNA 7-methylguanosine methyltransferase</fullName>
        <shortName evidence="6">16S rRNA m7G methyltransferase</shortName>
    </alternativeName>
</protein>
<evidence type="ECO:0000256" key="6">
    <source>
        <dbReference type="HAMAP-Rule" id="MF_00074"/>
    </source>
</evidence>
<comment type="function">
    <text evidence="6">Specifically methylates the N7 position of a guanine in 16S rRNA.</text>
</comment>
<dbReference type="AlphaFoldDB" id="A0A9D0ZQN6"/>
<dbReference type="PANTHER" id="PTHR31760">
    <property type="entry name" value="S-ADENOSYL-L-METHIONINE-DEPENDENT METHYLTRANSFERASES SUPERFAMILY PROTEIN"/>
    <property type="match status" value="1"/>
</dbReference>
<dbReference type="Gene3D" id="3.40.50.150">
    <property type="entry name" value="Vaccinia Virus protein VP39"/>
    <property type="match status" value="1"/>
</dbReference>
<organism evidence="7 8">
    <name type="scientific">Candidatus Coprosoma intestinipullorum</name>
    <dbReference type="NCBI Taxonomy" id="2840752"/>
    <lineage>
        <taxon>Bacteria</taxon>
        <taxon>Bacillati</taxon>
        <taxon>Bacillota</taxon>
        <taxon>Bacillota incertae sedis</taxon>
        <taxon>Candidatus Coprosoma</taxon>
    </lineage>
</organism>
<feature type="binding site" evidence="6">
    <location>
        <begin position="128"/>
        <end position="129"/>
    </location>
    <ligand>
        <name>S-adenosyl-L-methionine</name>
        <dbReference type="ChEBI" id="CHEBI:59789"/>
    </ligand>
</feature>
<dbReference type="GO" id="GO:0070043">
    <property type="term" value="F:rRNA (guanine-N7-)-methyltransferase activity"/>
    <property type="evidence" value="ECO:0007669"/>
    <property type="project" value="UniProtKB-UniRule"/>
</dbReference>
<dbReference type="Pfam" id="PF02527">
    <property type="entry name" value="GidB"/>
    <property type="match status" value="1"/>
</dbReference>
<keyword evidence="1 6" id="KW-0963">Cytoplasm</keyword>
<comment type="caution">
    <text evidence="6">Lacks conserved residue(s) required for the propagation of feature annotation.</text>
</comment>
<name>A0A9D0ZQN6_9FIRM</name>
<comment type="subcellular location">
    <subcellularLocation>
        <location evidence="6">Cytoplasm</location>
    </subcellularLocation>
</comment>
<feature type="binding site" evidence="6">
    <location>
        <position position="77"/>
    </location>
    <ligand>
        <name>S-adenosyl-L-methionine</name>
        <dbReference type="ChEBI" id="CHEBI:59789"/>
    </ligand>
</feature>
<evidence type="ECO:0000256" key="2">
    <source>
        <dbReference type="ARBA" id="ARBA00022552"/>
    </source>
</evidence>
<feature type="binding site" evidence="6">
    <location>
        <position position="82"/>
    </location>
    <ligand>
        <name>S-adenosyl-L-methionine</name>
        <dbReference type="ChEBI" id="CHEBI:59789"/>
    </ligand>
</feature>
<evidence type="ECO:0000256" key="3">
    <source>
        <dbReference type="ARBA" id="ARBA00022603"/>
    </source>
</evidence>
<dbReference type="CDD" id="cd02440">
    <property type="entry name" value="AdoMet_MTases"/>
    <property type="match status" value="1"/>
</dbReference>
<gene>
    <name evidence="6 7" type="primary">rsmG</name>
    <name evidence="7" type="ORF">IAB27_02440</name>
</gene>
<evidence type="ECO:0000256" key="4">
    <source>
        <dbReference type="ARBA" id="ARBA00022679"/>
    </source>
</evidence>
<evidence type="ECO:0000313" key="7">
    <source>
        <dbReference type="EMBL" id="HIQ90472.1"/>
    </source>
</evidence>
<comment type="similarity">
    <text evidence="6">Belongs to the methyltransferase superfamily. RNA methyltransferase RsmG family.</text>
</comment>
<dbReference type="FunFam" id="3.40.50.150:FF:000041">
    <property type="entry name" value="Ribosomal RNA small subunit methyltransferase G"/>
    <property type="match status" value="1"/>
</dbReference>
<comment type="caution">
    <text evidence="7">The sequence shown here is derived from an EMBL/GenBank/DDBJ whole genome shotgun (WGS) entry which is preliminary data.</text>
</comment>
<keyword evidence="3 6" id="KW-0489">Methyltransferase</keyword>
<dbReference type="EC" id="2.1.1.-" evidence="6"/>
<sequence>MNIEEFKSEVGRLGIAVTDREIDLLERYYELLIEYNEKINLTAITDKQEVFLKHFYDSLTLVRVIDFNEIESMCDIGTGAGFPGIVIKIFYPNVKLTLVDALNKRINFLNVVSESLGLEGITLVHARAEEYAKDNREKFDLVTARAVAKTSTLLEYSMPIVKKNKYFVAMKGHDDTEVSPNCLNVLSSKVLKVDSFELPKGAGFRNLVLVQRIGDISLKYPRRYADMKKKPL</sequence>